<reference evidence="1 2" key="1">
    <citation type="submission" date="2015-01" db="EMBL/GenBank/DDBJ databases">
        <title>Evolution of Trichinella species and genotypes.</title>
        <authorList>
            <person name="Korhonen P.K."/>
            <person name="Edoardo P."/>
            <person name="Giuseppe L.R."/>
            <person name="Gasser R.B."/>
        </authorList>
    </citation>
    <scope>NUCLEOTIDE SEQUENCE [LARGE SCALE GENOMIC DNA]</scope>
    <source>
        <strain evidence="1">ISS3</strain>
    </source>
</reference>
<feature type="non-terminal residue" evidence="1">
    <location>
        <position position="69"/>
    </location>
</feature>
<evidence type="ECO:0000313" key="2">
    <source>
        <dbReference type="Proteomes" id="UP000054776"/>
    </source>
</evidence>
<proteinExistence type="predicted"/>
<dbReference type="Proteomes" id="UP000054776">
    <property type="component" value="Unassembled WGS sequence"/>
</dbReference>
<protein>
    <submittedName>
        <fullName evidence="1">Uncharacterized protein</fullName>
    </submittedName>
</protein>
<evidence type="ECO:0000313" key="1">
    <source>
        <dbReference type="EMBL" id="KRY35591.1"/>
    </source>
</evidence>
<sequence length="69" mass="7784">MGSKCAVFLDIAFLEFVLDTCKIGKPFKERSFVADTGELYLLIRSISNLRKPVFNAMCVVSVFYANWAV</sequence>
<dbReference type="EMBL" id="JYDH01000052">
    <property type="protein sequence ID" value="KRY35591.1"/>
    <property type="molecule type" value="Genomic_DNA"/>
</dbReference>
<gene>
    <name evidence="1" type="ORF">T01_15452</name>
</gene>
<comment type="caution">
    <text evidence="1">The sequence shown here is derived from an EMBL/GenBank/DDBJ whole genome shotgun (WGS) entry which is preliminary data.</text>
</comment>
<dbReference type="InParanoid" id="A0A0V1BF55"/>
<keyword evidence="2" id="KW-1185">Reference proteome</keyword>
<accession>A0A0V1BF55</accession>
<dbReference type="OrthoDB" id="5930164at2759"/>
<organism evidence="1 2">
    <name type="scientific">Trichinella spiralis</name>
    <name type="common">Trichina worm</name>
    <dbReference type="NCBI Taxonomy" id="6334"/>
    <lineage>
        <taxon>Eukaryota</taxon>
        <taxon>Metazoa</taxon>
        <taxon>Ecdysozoa</taxon>
        <taxon>Nematoda</taxon>
        <taxon>Enoplea</taxon>
        <taxon>Dorylaimia</taxon>
        <taxon>Trichinellida</taxon>
        <taxon>Trichinellidae</taxon>
        <taxon>Trichinella</taxon>
    </lineage>
</organism>
<name>A0A0V1BF55_TRISP</name>
<dbReference type="AlphaFoldDB" id="A0A0V1BF55"/>